<evidence type="ECO:0000256" key="2">
    <source>
        <dbReference type="ARBA" id="ARBA00022801"/>
    </source>
</evidence>
<evidence type="ECO:0000256" key="3">
    <source>
        <dbReference type="ARBA" id="ARBA00023295"/>
    </source>
</evidence>
<accession>A0ABP1G208</accession>
<comment type="similarity">
    <text evidence="1 4">Belongs to the glycosyl hydrolase 1 family.</text>
</comment>
<evidence type="ECO:0000256" key="1">
    <source>
        <dbReference type="ARBA" id="ARBA00010838"/>
    </source>
</evidence>
<name>A0ABP1G208_9CHLO</name>
<dbReference type="SUPFAM" id="SSF51445">
    <property type="entry name" value="(Trans)glycosidases"/>
    <property type="match status" value="1"/>
</dbReference>
<evidence type="ECO:0000313" key="6">
    <source>
        <dbReference type="EMBL" id="CAL5223877.1"/>
    </source>
</evidence>
<keyword evidence="7" id="KW-1185">Reference proteome</keyword>
<reference evidence="6 7" key="1">
    <citation type="submission" date="2024-06" db="EMBL/GenBank/DDBJ databases">
        <authorList>
            <person name="Kraege A."/>
            <person name="Thomma B."/>
        </authorList>
    </citation>
    <scope>NUCLEOTIDE SEQUENCE [LARGE SCALE GENOMIC DNA]</scope>
</reference>
<proteinExistence type="inferred from homology"/>
<dbReference type="PANTHER" id="PTHR10353">
    <property type="entry name" value="GLYCOSYL HYDROLASE"/>
    <property type="match status" value="1"/>
</dbReference>
<dbReference type="EMBL" id="CAXHTA020000009">
    <property type="protein sequence ID" value="CAL5223877.1"/>
    <property type="molecule type" value="Genomic_DNA"/>
</dbReference>
<keyword evidence="2" id="KW-0378">Hydrolase</keyword>
<comment type="caution">
    <text evidence="6">The sequence shown here is derived from an EMBL/GenBank/DDBJ whole genome shotgun (WGS) entry which is preliminary data.</text>
</comment>
<evidence type="ECO:0000256" key="4">
    <source>
        <dbReference type="RuleBase" id="RU003690"/>
    </source>
</evidence>
<feature type="region of interest" description="Disordered" evidence="5">
    <location>
        <begin position="56"/>
        <end position="77"/>
    </location>
</feature>
<dbReference type="Gene3D" id="3.20.20.80">
    <property type="entry name" value="Glycosidases"/>
    <property type="match status" value="1"/>
</dbReference>
<keyword evidence="3" id="KW-0326">Glycosidase</keyword>
<evidence type="ECO:0000256" key="5">
    <source>
        <dbReference type="SAM" id="MobiDB-lite"/>
    </source>
</evidence>
<protein>
    <submittedName>
        <fullName evidence="6">G6468 protein</fullName>
    </submittedName>
</protein>
<dbReference type="Pfam" id="PF00232">
    <property type="entry name" value="Glyco_hydro_1"/>
    <property type="match status" value="1"/>
</dbReference>
<evidence type="ECO:0000313" key="7">
    <source>
        <dbReference type="Proteomes" id="UP001497392"/>
    </source>
</evidence>
<organism evidence="6 7">
    <name type="scientific">Coccomyxa viridis</name>
    <dbReference type="NCBI Taxonomy" id="1274662"/>
    <lineage>
        <taxon>Eukaryota</taxon>
        <taxon>Viridiplantae</taxon>
        <taxon>Chlorophyta</taxon>
        <taxon>core chlorophytes</taxon>
        <taxon>Trebouxiophyceae</taxon>
        <taxon>Trebouxiophyceae incertae sedis</taxon>
        <taxon>Coccomyxaceae</taxon>
        <taxon>Coccomyxa</taxon>
    </lineage>
</organism>
<dbReference type="PRINTS" id="PR00131">
    <property type="entry name" value="GLHYDRLASE1"/>
</dbReference>
<dbReference type="PANTHER" id="PTHR10353:SF36">
    <property type="entry name" value="LP05116P"/>
    <property type="match status" value="1"/>
</dbReference>
<dbReference type="InterPro" id="IPR017853">
    <property type="entry name" value="GH"/>
</dbReference>
<dbReference type="InterPro" id="IPR001360">
    <property type="entry name" value="Glyco_hydro_1"/>
</dbReference>
<sequence>MLKGPTWAPCCSQAPLDARRPLTGLPSATTCSSLRGGVKPTHLSPELRLGGQASVMNGFQTPDGKRSQALKSDSGLDGSGDEGWDFLVGTAISVYQNSGGINNNWWRYERQRTRLGRPTIDRGQKCGQSNNFWENYEEDIARVVSLNSSVFRLSLEWHRIEPEQGKFDQDAIAHYHKIFDCIRRNNLTIALTLHHFVHPLWFDDLGGFTRAESIPHFTRFACTAFREYGSKVELWITFNEPNVMAFCGWLYGQFPPGLLANFKLAGQHLLNMFRSHTAAYNAIKELPGGKASKIGIVHNIMEYETLQPEAFSARWVDPVVVWLNRVWATQTTLDYFSHGHFSWMSPWSDTMTLKDERPGLDFVGMNYYGKVSIDWKYASAAIPPGVMTDMPFQLDAPGLYKGLQRMSALDVPIYITETGIADAAGDRRPLWLETYIPEVERAVRDGMDVRGLMYWTLVDNFEWAHGFDQKFGLYAWEPGMGSRREIRAATPLLANIYKDLAAQMRRAHKRAQEDRAVIKMGKATVVAKPEASPQSVLELSSYSSDENV</sequence>
<gene>
    <name evidence="6" type="primary">g6468</name>
    <name evidence="6" type="ORF">VP750_LOCUS5536</name>
</gene>
<dbReference type="Proteomes" id="UP001497392">
    <property type="component" value="Unassembled WGS sequence"/>
</dbReference>